<name>A0A5B1CE87_9BACT</name>
<organism evidence="4 5">
    <name type="scientific">Rubripirellula obstinata</name>
    <dbReference type="NCBI Taxonomy" id="406547"/>
    <lineage>
        <taxon>Bacteria</taxon>
        <taxon>Pseudomonadati</taxon>
        <taxon>Planctomycetota</taxon>
        <taxon>Planctomycetia</taxon>
        <taxon>Pirellulales</taxon>
        <taxon>Pirellulaceae</taxon>
        <taxon>Rubripirellula</taxon>
    </lineage>
</organism>
<keyword evidence="3" id="KW-1133">Transmembrane helix</keyword>
<keyword evidence="3" id="KW-0812">Transmembrane</keyword>
<feature type="transmembrane region" description="Helical" evidence="3">
    <location>
        <begin position="27"/>
        <end position="48"/>
    </location>
</feature>
<evidence type="ECO:0000313" key="5">
    <source>
        <dbReference type="Proteomes" id="UP000322699"/>
    </source>
</evidence>
<evidence type="ECO:0000313" key="4">
    <source>
        <dbReference type="EMBL" id="KAA1257773.1"/>
    </source>
</evidence>
<proteinExistence type="predicted"/>
<feature type="region of interest" description="Disordered" evidence="2">
    <location>
        <begin position="202"/>
        <end position="329"/>
    </location>
</feature>
<feature type="repeat" description="TPR" evidence="1">
    <location>
        <begin position="139"/>
        <end position="172"/>
    </location>
</feature>
<dbReference type="Gene3D" id="1.25.40.10">
    <property type="entry name" value="Tetratricopeptide repeat domain"/>
    <property type="match status" value="1"/>
</dbReference>
<dbReference type="EMBL" id="VRLW01000001">
    <property type="protein sequence ID" value="KAA1257773.1"/>
    <property type="molecule type" value="Genomic_DNA"/>
</dbReference>
<keyword evidence="5" id="KW-1185">Reference proteome</keyword>
<dbReference type="OrthoDB" id="265362at2"/>
<keyword evidence="3" id="KW-0472">Membrane</keyword>
<dbReference type="AlphaFoldDB" id="A0A5B1CE87"/>
<dbReference type="Proteomes" id="UP000322699">
    <property type="component" value="Unassembled WGS sequence"/>
</dbReference>
<sequence>MNDRRHELEKNELAIQLERVNKTIEPFSRLIAVVVGILIVAAIGYLFYSTQQGERRSDATLGLLQASASGDPEALGQVSESYPGTLAANWARVYQGNEFLGQGIQALYNDRENAAQLLGDAKNSFSNALASETDPLLQSRAHFGLARVAESMGELDEAITQYEETIKVGESEAMIKKAQDRIDSLSSPATKTFLTWFADQDFSPAEPSLPPSLPGSGSLPDSPDMDLGPLQLEDTITLPGGEDSKVMEKDSELELPEDADPTSSEPAETETEEPAMTLEAAESEIEAAAETATEAVEESATEAATESATEAKLEVNTEAAAEAVESVDK</sequence>
<evidence type="ECO:0000256" key="2">
    <source>
        <dbReference type="SAM" id="MobiDB-lite"/>
    </source>
</evidence>
<gene>
    <name evidence="4" type="ORF">LF1_02630</name>
</gene>
<comment type="caution">
    <text evidence="4">The sequence shown here is derived from an EMBL/GenBank/DDBJ whole genome shotgun (WGS) entry which is preliminary data.</text>
</comment>
<dbReference type="InterPro" id="IPR011990">
    <property type="entry name" value="TPR-like_helical_dom_sf"/>
</dbReference>
<reference evidence="4 5" key="1">
    <citation type="submission" date="2019-08" db="EMBL/GenBank/DDBJ databases">
        <title>Deep-cultivation of Planctomycetes and their phenomic and genomic characterization uncovers novel biology.</title>
        <authorList>
            <person name="Wiegand S."/>
            <person name="Jogler M."/>
            <person name="Boedeker C."/>
            <person name="Pinto D."/>
            <person name="Vollmers J."/>
            <person name="Rivas-Marin E."/>
            <person name="Kohn T."/>
            <person name="Peeters S.H."/>
            <person name="Heuer A."/>
            <person name="Rast P."/>
            <person name="Oberbeckmann S."/>
            <person name="Bunk B."/>
            <person name="Jeske O."/>
            <person name="Meyerdierks A."/>
            <person name="Storesund J.E."/>
            <person name="Kallscheuer N."/>
            <person name="Luecker S."/>
            <person name="Lage O.M."/>
            <person name="Pohl T."/>
            <person name="Merkel B.J."/>
            <person name="Hornburger P."/>
            <person name="Mueller R.-W."/>
            <person name="Bruemmer F."/>
            <person name="Labrenz M."/>
            <person name="Spormann A.M."/>
            <person name="Op Den Camp H."/>
            <person name="Overmann J."/>
            <person name="Amann R."/>
            <person name="Jetten M.S.M."/>
            <person name="Mascher T."/>
            <person name="Medema M.H."/>
            <person name="Devos D.P."/>
            <person name="Kaster A.-K."/>
            <person name="Ovreas L."/>
            <person name="Rohde M."/>
            <person name="Galperin M.Y."/>
            <person name="Jogler C."/>
        </authorList>
    </citation>
    <scope>NUCLEOTIDE SEQUENCE [LARGE SCALE GENOMIC DNA]</scope>
    <source>
        <strain evidence="4 5">LF1</strain>
    </source>
</reference>
<dbReference type="PROSITE" id="PS50005">
    <property type="entry name" value="TPR"/>
    <property type="match status" value="1"/>
</dbReference>
<evidence type="ECO:0000256" key="3">
    <source>
        <dbReference type="SAM" id="Phobius"/>
    </source>
</evidence>
<evidence type="ECO:0000256" key="1">
    <source>
        <dbReference type="PROSITE-ProRule" id="PRU00339"/>
    </source>
</evidence>
<dbReference type="InterPro" id="IPR019734">
    <property type="entry name" value="TPR_rpt"/>
</dbReference>
<accession>A0A5B1CE87</accession>
<feature type="compositionally biased region" description="Low complexity" evidence="2">
    <location>
        <begin position="316"/>
        <end position="329"/>
    </location>
</feature>
<feature type="compositionally biased region" description="Basic and acidic residues" evidence="2">
    <location>
        <begin position="242"/>
        <end position="252"/>
    </location>
</feature>
<dbReference type="RefSeq" id="WP_068266833.1">
    <property type="nucleotide sequence ID" value="NZ_LWSK01000132.1"/>
</dbReference>
<protein>
    <submittedName>
        <fullName evidence="4">Uncharacterized protein</fullName>
    </submittedName>
</protein>
<keyword evidence="1" id="KW-0802">TPR repeat</keyword>